<dbReference type="PANTHER" id="PTHR24031">
    <property type="entry name" value="RNA HELICASE"/>
    <property type="match status" value="1"/>
</dbReference>
<keyword evidence="4 6" id="KW-0067">ATP-binding</keyword>
<feature type="compositionally biased region" description="Polar residues" evidence="7">
    <location>
        <begin position="266"/>
        <end position="296"/>
    </location>
</feature>
<dbReference type="Pfam" id="PF13959">
    <property type="entry name" value="CTE_SPB4"/>
    <property type="match status" value="1"/>
</dbReference>
<evidence type="ECO:0000256" key="4">
    <source>
        <dbReference type="ARBA" id="ARBA00022840"/>
    </source>
</evidence>
<comment type="caution">
    <text evidence="9">The sequence shown here is derived from an EMBL/GenBank/DDBJ whole genome shotgun (WGS) entry which is preliminary data.</text>
</comment>
<evidence type="ECO:0000313" key="9">
    <source>
        <dbReference type="EMBL" id="KAL3789481.1"/>
    </source>
</evidence>
<evidence type="ECO:0000256" key="3">
    <source>
        <dbReference type="ARBA" id="ARBA00022806"/>
    </source>
</evidence>
<evidence type="ECO:0000256" key="1">
    <source>
        <dbReference type="ARBA" id="ARBA00022741"/>
    </source>
</evidence>
<reference evidence="9 10" key="1">
    <citation type="submission" date="2024-10" db="EMBL/GenBank/DDBJ databases">
        <title>Updated reference genomes for cyclostephanoid diatoms.</title>
        <authorList>
            <person name="Roberts W.R."/>
            <person name="Alverson A.J."/>
        </authorList>
    </citation>
    <scope>NUCLEOTIDE SEQUENCE [LARGE SCALE GENOMIC DNA]</scope>
    <source>
        <strain evidence="9 10">AJA010-31</strain>
    </source>
</reference>
<comment type="similarity">
    <text evidence="6">Belongs to the DEAD box helicase family.</text>
</comment>
<dbReference type="Pfam" id="PF00271">
    <property type="entry name" value="Helicase_C"/>
    <property type="match status" value="1"/>
</dbReference>
<dbReference type="GO" id="GO:0003723">
    <property type="term" value="F:RNA binding"/>
    <property type="evidence" value="ECO:0007669"/>
    <property type="project" value="UniProtKB-UniRule"/>
</dbReference>
<dbReference type="InterPro" id="IPR027417">
    <property type="entry name" value="P-loop_NTPase"/>
</dbReference>
<feature type="compositionally biased region" description="Polar residues" evidence="7">
    <location>
        <begin position="106"/>
        <end position="148"/>
    </location>
</feature>
<feature type="region of interest" description="Disordered" evidence="7">
    <location>
        <begin position="608"/>
        <end position="652"/>
    </location>
</feature>
<dbReference type="CDD" id="cd18787">
    <property type="entry name" value="SF2_C_DEAD"/>
    <property type="match status" value="1"/>
</dbReference>
<dbReference type="AlphaFoldDB" id="A0ABD3PQ85"/>
<dbReference type="InterPro" id="IPR001650">
    <property type="entry name" value="Helicase_C-like"/>
</dbReference>
<organism evidence="9 10">
    <name type="scientific">Cyclotella atomus</name>
    <dbReference type="NCBI Taxonomy" id="382360"/>
    <lineage>
        <taxon>Eukaryota</taxon>
        <taxon>Sar</taxon>
        <taxon>Stramenopiles</taxon>
        <taxon>Ochrophyta</taxon>
        <taxon>Bacillariophyta</taxon>
        <taxon>Coscinodiscophyceae</taxon>
        <taxon>Thalassiosirophycidae</taxon>
        <taxon>Stephanodiscales</taxon>
        <taxon>Stephanodiscaceae</taxon>
        <taxon>Cyclotella</taxon>
    </lineage>
</organism>
<keyword evidence="1 6" id="KW-0547">Nucleotide-binding</keyword>
<evidence type="ECO:0000256" key="2">
    <source>
        <dbReference type="ARBA" id="ARBA00022801"/>
    </source>
</evidence>
<evidence type="ECO:0000256" key="6">
    <source>
        <dbReference type="RuleBase" id="RU365068"/>
    </source>
</evidence>
<keyword evidence="3 6" id="KW-0347">Helicase</keyword>
<dbReference type="SUPFAM" id="SSF52540">
    <property type="entry name" value="P-loop containing nucleoside triphosphate hydrolases"/>
    <property type="match status" value="1"/>
</dbReference>
<feature type="compositionally biased region" description="Low complexity" evidence="7">
    <location>
        <begin position="54"/>
        <end position="69"/>
    </location>
</feature>
<feature type="region of interest" description="Disordered" evidence="7">
    <location>
        <begin position="254"/>
        <end position="308"/>
    </location>
</feature>
<comment type="catalytic activity">
    <reaction evidence="6">
        <text>ATP + H2O = ADP + phosphate + H(+)</text>
        <dbReference type="Rhea" id="RHEA:13065"/>
        <dbReference type="ChEBI" id="CHEBI:15377"/>
        <dbReference type="ChEBI" id="CHEBI:15378"/>
        <dbReference type="ChEBI" id="CHEBI:30616"/>
        <dbReference type="ChEBI" id="CHEBI:43474"/>
        <dbReference type="ChEBI" id="CHEBI:456216"/>
        <dbReference type="EC" id="3.6.4.13"/>
    </reaction>
</comment>
<protein>
    <recommendedName>
        <fullName evidence="6">ATP-dependent RNA helicase</fullName>
        <ecNumber evidence="6">3.6.4.13</ecNumber>
    </recommendedName>
</protein>
<name>A0ABD3PQ85_9STRA</name>
<dbReference type="EMBL" id="JALLPJ020000522">
    <property type="protein sequence ID" value="KAL3789481.1"/>
    <property type="molecule type" value="Genomic_DNA"/>
</dbReference>
<comment type="domain">
    <text evidence="6">The Q motif is unique to and characteristic of the DEAD box family of RNA helicases and controls ATP binding and hydrolysis.</text>
</comment>
<feature type="domain" description="Helicase C-terminal" evidence="8">
    <location>
        <begin position="396"/>
        <end position="549"/>
    </location>
</feature>
<dbReference type="GO" id="GO:0005524">
    <property type="term" value="F:ATP binding"/>
    <property type="evidence" value="ECO:0007669"/>
    <property type="project" value="UniProtKB-UniRule"/>
</dbReference>
<evidence type="ECO:0000256" key="7">
    <source>
        <dbReference type="SAM" id="MobiDB-lite"/>
    </source>
</evidence>
<feature type="region of interest" description="Disordered" evidence="7">
    <location>
        <begin position="48"/>
        <end position="191"/>
    </location>
</feature>
<evidence type="ECO:0000313" key="10">
    <source>
        <dbReference type="Proteomes" id="UP001530400"/>
    </source>
</evidence>
<dbReference type="GO" id="GO:0016787">
    <property type="term" value="F:hydrolase activity"/>
    <property type="evidence" value="ECO:0007669"/>
    <property type="project" value="UniProtKB-KW"/>
</dbReference>
<dbReference type="GO" id="GO:0003724">
    <property type="term" value="F:RNA helicase activity"/>
    <property type="evidence" value="ECO:0007669"/>
    <property type="project" value="UniProtKB-EC"/>
</dbReference>
<keyword evidence="2 6" id="KW-0378">Hydrolase</keyword>
<dbReference type="PROSITE" id="PS51194">
    <property type="entry name" value="HELICASE_CTER"/>
    <property type="match status" value="1"/>
</dbReference>
<feature type="compositionally biased region" description="Low complexity" evidence="7">
    <location>
        <begin position="82"/>
        <end position="105"/>
    </location>
</feature>
<dbReference type="EC" id="3.6.4.13" evidence="6"/>
<gene>
    <name evidence="9" type="ORF">ACHAWO_002810</name>
</gene>
<accession>A0ABD3PQ85</accession>
<dbReference type="SMART" id="SM01178">
    <property type="entry name" value="DUF4217"/>
    <property type="match status" value="1"/>
</dbReference>
<keyword evidence="5 6" id="KW-0694">RNA-binding</keyword>
<dbReference type="InterPro" id="IPR025313">
    <property type="entry name" value="SPB4-like_CTE"/>
</dbReference>
<keyword evidence="10" id="KW-1185">Reference proteome</keyword>
<proteinExistence type="inferred from homology"/>
<dbReference type="Proteomes" id="UP001530400">
    <property type="component" value="Unassembled WGS sequence"/>
</dbReference>
<sequence>MPIDDTVSEAHAWEIASSSQSTYIDTYSEPPRCSGKFAEKILNRAYGGLDPDESIVSPNNSSSADSSSSKKNKSRGMDPTESTTVKSTSSKSASSRISRSCRQASMSDQQDSAKSSNNSRSPVASNNNRSSYSRLHDSGSISGRSQMSALERRIESGRSTASSLSSNNKTTGRSKSKKSTTNHNRGTDPNGTLALIARKTSVDPPSVAGSVQFFEDSQGALVPVDYTKSSNAKLYYCDPPTSSENKGILTTCDEEEEDTTHRYSVISGTESHYDSYNSQNSGSYTNNSDDSQSSYNEESRGTIEDADDSMMASIAENALAIRDMNDGDITVPSIPDSRALVTTSRNHTDTTNHNAIVPSQRYLASAVDNQAAMVPFDSTLFESYDHTFVICPESIRFLFLYTFLKKNADKKIIVFFSTTNSVKFHSRLLEHFHVPCLCMHSKQKKQAFINTFFRFSDLKEGILCATDAEGRDLDIPPSVDWVVQFEPPEDPTEYILRVSRISCDSDRVGRSLLFLNPGEQGFLKYYLSAAIPVSEFEIPKLAENVQGMIEHHVNSSERFLRYAEDAYGSYLIAYASHSFRDVYNVHDLNKNDVAAAFGLVKLPAIESDDETSVASGREGQRETTQSAGQAPAEGRSKTWTSNKKPKEKTWLKGEKSWPHCKIKVHPKFRDGYIPKEEEEE</sequence>
<comment type="function">
    <text evidence="6">RNA helicase.</text>
</comment>
<evidence type="ECO:0000256" key="5">
    <source>
        <dbReference type="ARBA" id="ARBA00022884"/>
    </source>
</evidence>
<dbReference type="Gene3D" id="3.40.50.300">
    <property type="entry name" value="P-loop containing nucleotide triphosphate hydrolases"/>
    <property type="match status" value="1"/>
</dbReference>
<evidence type="ECO:0000259" key="8">
    <source>
        <dbReference type="PROSITE" id="PS51194"/>
    </source>
</evidence>